<feature type="domain" description="4Fe-4S ferredoxin-type" evidence="5">
    <location>
        <begin position="146"/>
        <end position="175"/>
    </location>
</feature>
<dbReference type="PANTHER" id="PTHR43177">
    <property type="entry name" value="PROTEIN NRFC"/>
    <property type="match status" value="1"/>
</dbReference>
<dbReference type="OrthoDB" id="9789030at2"/>
<reference evidence="6 7" key="1">
    <citation type="submission" date="2016-10" db="EMBL/GenBank/DDBJ databases">
        <authorList>
            <person name="de Groot N.N."/>
        </authorList>
    </citation>
    <scope>NUCLEOTIDE SEQUENCE [LARGE SCALE GENOMIC DNA]</scope>
    <source>
        <strain evidence="6 7">DSM 9990</strain>
    </source>
</reference>
<dbReference type="STRING" id="39841.SAMN05660836_01348"/>
<evidence type="ECO:0000256" key="4">
    <source>
        <dbReference type="ARBA" id="ARBA00023014"/>
    </source>
</evidence>
<gene>
    <name evidence="6" type="ORF">SAMN05660836_01348</name>
</gene>
<evidence type="ECO:0000259" key="5">
    <source>
        <dbReference type="PROSITE" id="PS51379"/>
    </source>
</evidence>
<keyword evidence="4" id="KW-0411">Iron-sulfur</keyword>
<dbReference type="GO" id="GO:0046872">
    <property type="term" value="F:metal ion binding"/>
    <property type="evidence" value="ECO:0007669"/>
    <property type="project" value="UniProtKB-KW"/>
</dbReference>
<protein>
    <submittedName>
        <fullName evidence="6">Putative sulfite reductase-associated electron transfer protein DsrO</fullName>
    </submittedName>
</protein>
<dbReference type="PANTHER" id="PTHR43177:SF3">
    <property type="entry name" value="PROTEIN NRFC HOMOLOG"/>
    <property type="match status" value="1"/>
</dbReference>
<dbReference type="SUPFAM" id="SSF54862">
    <property type="entry name" value="4Fe-4S ferredoxins"/>
    <property type="match status" value="1"/>
</dbReference>
<keyword evidence="3" id="KW-0408">Iron</keyword>
<evidence type="ECO:0000256" key="1">
    <source>
        <dbReference type="ARBA" id="ARBA00022485"/>
    </source>
</evidence>
<keyword evidence="7" id="KW-1185">Reference proteome</keyword>
<name>A0A1I4TD72_9BACT</name>
<keyword evidence="1" id="KW-0004">4Fe-4S</keyword>
<dbReference type="Pfam" id="PF13247">
    <property type="entry name" value="Fer4_11"/>
    <property type="match status" value="2"/>
</dbReference>
<evidence type="ECO:0000256" key="2">
    <source>
        <dbReference type="ARBA" id="ARBA00022723"/>
    </source>
</evidence>
<dbReference type="Proteomes" id="UP000199611">
    <property type="component" value="Unassembled WGS sequence"/>
</dbReference>
<dbReference type="Gene3D" id="3.30.70.20">
    <property type="match status" value="2"/>
</dbReference>
<organism evidence="6 7">
    <name type="scientific">Thermodesulforhabdus norvegica</name>
    <dbReference type="NCBI Taxonomy" id="39841"/>
    <lineage>
        <taxon>Bacteria</taxon>
        <taxon>Pseudomonadati</taxon>
        <taxon>Thermodesulfobacteriota</taxon>
        <taxon>Syntrophobacteria</taxon>
        <taxon>Syntrophobacterales</taxon>
        <taxon>Thermodesulforhabdaceae</taxon>
        <taxon>Thermodesulforhabdus</taxon>
    </lineage>
</organism>
<dbReference type="RefSeq" id="WP_093394466.1">
    <property type="nucleotide sequence ID" value="NZ_FOUU01000003.1"/>
</dbReference>
<dbReference type="InterPro" id="IPR006311">
    <property type="entry name" value="TAT_signal"/>
</dbReference>
<accession>A0A1I4TD72</accession>
<evidence type="ECO:0000313" key="6">
    <source>
        <dbReference type="EMBL" id="SFM74520.1"/>
    </source>
</evidence>
<dbReference type="CDD" id="cd10551">
    <property type="entry name" value="PsrB"/>
    <property type="match status" value="1"/>
</dbReference>
<dbReference type="AlphaFoldDB" id="A0A1I4TD72"/>
<evidence type="ECO:0000256" key="3">
    <source>
        <dbReference type="ARBA" id="ARBA00023004"/>
    </source>
</evidence>
<dbReference type="PROSITE" id="PS51379">
    <property type="entry name" value="4FE4S_FER_2"/>
    <property type="match status" value="1"/>
</dbReference>
<dbReference type="GO" id="GO:0051539">
    <property type="term" value="F:4 iron, 4 sulfur cluster binding"/>
    <property type="evidence" value="ECO:0007669"/>
    <property type="project" value="UniProtKB-KW"/>
</dbReference>
<proteinExistence type="predicted"/>
<dbReference type="InterPro" id="IPR017900">
    <property type="entry name" value="4Fe4S_Fe_S_CS"/>
</dbReference>
<keyword evidence="2" id="KW-0479">Metal-binding</keyword>
<dbReference type="PROSITE" id="PS00198">
    <property type="entry name" value="4FE4S_FER_1"/>
    <property type="match status" value="1"/>
</dbReference>
<dbReference type="EMBL" id="FOUU01000003">
    <property type="protein sequence ID" value="SFM74520.1"/>
    <property type="molecule type" value="Genomic_DNA"/>
</dbReference>
<evidence type="ECO:0000313" key="7">
    <source>
        <dbReference type="Proteomes" id="UP000199611"/>
    </source>
</evidence>
<dbReference type="PROSITE" id="PS51318">
    <property type="entry name" value="TAT"/>
    <property type="match status" value="1"/>
</dbReference>
<dbReference type="InterPro" id="IPR017896">
    <property type="entry name" value="4Fe4S_Fe-S-bd"/>
</dbReference>
<dbReference type="InterPro" id="IPR054822">
    <property type="entry name" value="DsrO-like"/>
</dbReference>
<sequence>MNKDRRTFLKISGACAVGLSALPFVKAVAQEKKGPAYVNLPEAITGKRWAMVVDVPKCQEYQRRHGECTRCSEACHTVHNVPTIEGEEEIKWIWQDTFEHAFPGTAHEYVPEELREGPFILLCNHCANPPCVQVCPTKATFQREDGIVMMDHHRCIGCRYCMAGCPFGARSFNWRDPRPYIKQLNYDFPTRRRGVVEKCTFCPERLAVGLQPACVEACPAKALIFGDLEDPVSEVRRILKEKFTLRRKFELGTYPNVYYIV</sequence>
<dbReference type="NCBIfam" id="NF045797">
    <property type="entry name" value="DsrO"/>
    <property type="match status" value="1"/>
</dbReference>
<dbReference type="InterPro" id="IPR050954">
    <property type="entry name" value="ET_IronSulfur_Cluster-Binding"/>
</dbReference>